<dbReference type="OrthoDB" id="427186at2759"/>
<sequence length="246" mass="26920">MFAETTGPWIPLESNPEVLNRWANQAGLVASQAQFEDVYGLDPDLLALVSQPVKAVVLLFPITDGYEEQRKLEDARIVAHGQHPVDPTIFWMKQTISNACGTMGIIHAVANSDVTLAPESPLAEFIEECQTKTPEERAKTLETTPLFAKIHSQAATTGQSAVPTDLNTNLHFTCFVKAPDPPRIEGVVTNEFARLIELDGRRAGPVDRGICTDLLQDVARFVKDCYVSQTASMQFSMLSLGPPQAD</sequence>
<dbReference type="GO" id="GO:0004843">
    <property type="term" value="F:cysteine-type deubiquitinase activity"/>
    <property type="evidence" value="ECO:0007669"/>
    <property type="project" value="UniProtKB-UniRule"/>
</dbReference>
<dbReference type="Proteomes" id="UP000287166">
    <property type="component" value="Unassembled WGS sequence"/>
</dbReference>
<dbReference type="EC" id="3.4.19.12" evidence="8"/>
<keyword evidence="3 7" id="KW-0645">Protease</keyword>
<dbReference type="PRINTS" id="PR00707">
    <property type="entry name" value="UBCTHYDRLASE"/>
</dbReference>
<feature type="domain" description="UCH catalytic" evidence="9">
    <location>
        <begin position="8"/>
        <end position="242"/>
    </location>
</feature>
<protein>
    <recommendedName>
        <fullName evidence="8">Ubiquitin carboxyl-terminal hydrolase</fullName>
        <ecNumber evidence="8">3.4.19.12</ecNumber>
    </recommendedName>
</protein>
<feature type="site" description="Important for enzyme activity" evidence="7">
    <location>
        <position position="199"/>
    </location>
</feature>
<keyword evidence="5 7" id="KW-0378">Hydrolase</keyword>
<dbReference type="EMBL" id="BFAD01000005">
    <property type="protein sequence ID" value="GBE83594.1"/>
    <property type="molecule type" value="Genomic_DNA"/>
</dbReference>
<keyword evidence="4 7" id="KW-0833">Ubl conjugation pathway</keyword>
<dbReference type="Gene3D" id="3.40.532.10">
    <property type="entry name" value="Peptidase C12, ubiquitin carboxyl-terminal hydrolase"/>
    <property type="match status" value="1"/>
</dbReference>
<dbReference type="GeneID" id="38780511"/>
<reference evidence="10 11" key="1">
    <citation type="journal article" date="2018" name="Sci. Rep.">
        <title>Genome sequence of the cauliflower mushroom Sparassis crispa (Hanabiratake) and its association with beneficial usage.</title>
        <authorList>
            <person name="Kiyama R."/>
            <person name="Furutani Y."/>
            <person name="Kawaguchi K."/>
            <person name="Nakanishi T."/>
        </authorList>
    </citation>
    <scope>NUCLEOTIDE SEQUENCE [LARGE SCALE GENOMIC DNA]</scope>
</reference>
<dbReference type="PROSITE" id="PS00140">
    <property type="entry name" value="UCH_1"/>
    <property type="match status" value="1"/>
</dbReference>
<evidence type="ECO:0000256" key="1">
    <source>
        <dbReference type="ARBA" id="ARBA00000707"/>
    </source>
</evidence>
<evidence type="ECO:0000256" key="2">
    <source>
        <dbReference type="ARBA" id="ARBA00009326"/>
    </source>
</evidence>
<feature type="active site" description="Nucleophile" evidence="7">
    <location>
        <position position="100"/>
    </location>
</feature>
<dbReference type="AlphaFoldDB" id="A0A401GPA7"/>
<dbReference type="CDD" id="cd09616">
    <property type="entry name" value="Peptidase_C12_UCH_L1_L3"/>
    <property type="match status" value="1"/>
</dbReference>
<dbReference type="PROSITE" id="PS52048">
    <property type="entry name" value="UCH_DOMAIN"/>
    <property type="match status" value="1"/>
</dbReference>
<dbReference type="GO" id="GO:0016579">
    <property type="term" value="P:protein deubiquitination"/>
    <property type="evidence" value="ECO:0007669"/>
    <property type="project" value="TreeGrafter"/>
</dbReference>
<dbReference type="PANTHER" id="PTHR10589">
    <property type="entry name" value="UBIQUITIN CARBOXYL-TERMINAL HYDROLASE"/>
    <property type="match status" value="1"/>
</dbReference>
<gene>
    <name evidence="10" type="ORF">SCP_0506490</name>
</gene>
<evidence type="ECO:0000313" key="11">
    <source>
        <dbReference type="Proteomes" id="UP000287166"/>
    </source>
</evidence>
<evidence type="ECO:0000256" key="6">
    <source>
        <dbReference type="ARBA" id="ARBA00022807"/>
    </source>
</evidence>
<evidence type="ECO:0000256" key="3">
    <source>
        <dbReference type="ARBA" id="ARBA00022670"/>
    </source>
</evidence>
<evidence type="ECO:0000256" key="7">
    <source>
        <dbReference type="PROSITE-ProRule" id="PRU01393"/>
    </source>
</evidence>
<dbReference type="PANTHER" id="PTHR10589:SF17">
    <property type="entry name" value="UBIQUITIN CARBOXYL-TERMINAL HYDROLASE"/>
    <property type="match status" value="1"/>
</dbReference>
<dbReference type="InterPro" id="IPR001578">
    <property type="entry name" value="Peptidase_C12_UCH"/>
</dbReference>
<dbReference type="InterPro" id="IPR038765">
    <property type="entry name" value="Papain-like_cys_pep_sf"/>
</dbReference>
<evidence type="ECO:0000256" key="5">
    <source>
        <dbReference type="ARBA" id="ARBA00022801"/>
    </source>
</evidence>
<comment type="catalytic activity">
    <reaction evidence="1 7 8">
        <text>Thiol-dependent hydrolysis of ester, thioester, amide, peptide and isopeptide bonds formed by the C-terminal Gly of ubiquitin (a 76-residue protein attached to proteins as an intracellular targeting signal).</text>
        <dbReference type="EC" id="3.4.19.12"/>
    </reaction>
</comment>
<dbReference type="SUPFAM" id="SSF54001">
    <property type="entry name" value="Cysteine proteinases"/>
    <property type="match status" value="1"/>
</dbReference>
<evidence type="ECO:0000313" key="10">
    <source>
        <dbReference type="EMBL" id="GBE83594.1"/>
    </source>
</evidence>
<comment type="caution">
    <text evidence="10">The sequence shown here is derived from an EMBL/GenBank/DDBJ whole genome shotgun (WGS) entry which is preliminary data.</text>
</comment>
<keyword evidence="6 7" id="KW-0788">Thiol protease</keyword>
<dbReference type="STRING" id="139825.A0A401GPA7"/>
<dbReference type="InterPro" id="IPR036959">
    <property type="entry name" value="Peptidase_C12_UCH_sf"/>
</dbReference>
<name>A0A401GPA7_9APHY</name>
<dbReference type="InterPro" id="IPR057254">
    <property type="entry name" value="UCH_AS"/>
</dbReference>
<dbReference type="Pfam" id="PF01088">
    <property type="entry name" value="Peptidase_C12"/>
    <property type="match status" value="1"/>
</dbReference>
<feature type="active site" description="Proton donor" evidence="7">
    <location>
        <position position="171"/>
    </location>
</feature>
<dbReference type="FunCoup" id="A0A401GPA7">
    <property type="interactions" value="399"/>
</dbReference>
<proteinExistence type="inferred from homology"/>
<keyword evidence="11" id="KW-1185">Reference proteome</keyword>
<evidence type="ECO:0000259" key="9">
    <source>
        <dbReference type="PROSITE" id="PS52048"/>
    </source>
</evidence>
<dbReference type="InParanoid" id="A0A401GPA7"/>
<evidence type="ECO:0000256" key="8">
    <source>
        <dbReference type="RuleBase" id="RU361215"/>
    </source>
</evidence>
<evidence type="ECO:0000256" key="4">
    <source>
        <dbReference type="ARBA" id="ARBA00022786"/>
    </source>
</evidence>
<dbReference type="RefSeq" id="XP_027614507.1">
    <property type="nucleotide sequence ID" value="XM_027758706.1"/>
</dbReference>
<feature type="site" description="Transition state stabilizer" evidence="7">
    <location>
        <position position="94"/>
    </location>
</feature>
<accession>A0A401GPA7</accession>
<organism evidence="10 11">
    <name type="scientific">Sparassis crispa</name>
    <dbReference type="NCBI Taxonomy" id="139825"/>
    <lineage>
        <taxon>Eukaryota</taxon>
        <taxon>Fungi</taxon>
        <taxon>Dikarya</taxon>
        <taxon>Basidiomycota</taxon>
        <taxon>Agaricomycotina</taxon>
        <taxon>Agaricomycetes</taxon>
        <taxon>Polyporales</taxon>
        <taxon>Sparassidaceae</taxon>
        <taxon>Sparassis</taxon>
    </lineage>
</organism>
<dbReference type="GO" id="GO:0005737">
    <property type="term" value="C:cytoplasm"/>
    <property type="evidence" value="ECO:0007669"/>
    <property type="project" value="TreeGrafter"/>
</dbReference>
<comment type="similarity">
    <text evidence="2 7 8">Belongs to the peptidase C12 family.</text>
</comment>
<dbReference type="GO" id="GO:0006511">
    <property type="term" value="P:ubiquitin-dependent protein catabolic process"/>
    <property type="evidence" value="ECO:0007669"/>
    <property type="project" value="UniProtKB-UniRule"/>
</dbReference>
<dbReference type="FunFam" id="3.40.532.10:FF:000006">
    <property type="entry name" value="Ubiquitin carboxyl-terminal hydrolase"/>
    <property type="match status" value="1"/>
</dbReference>